<evidence type="ECO:0000313" key="1">
    <source>
        <dbReference type="EMBL" id="KAF9759385.1"/>
    </source>
</evidence>
<name>A0A8H7NNH2_BIOOC</name>
<dbReference type="Proteomes" id="UP000616885">
    <property type="component" value="Unassembled WGS sequence"/>
</dbReference>
<dbReference type="EMBL" id="JADCTT010000001">
    <property type="protein sequence ID" value="KAF9759385.1"/>
    <property type="molecule type" value="Genomic_DNA"/>
</dbReference>
<comment type="caution">
    <text evidence="1">The sequence shown here is derived from an EMBL/GenBank/DDBJ whole genome shotgun (WGS) entry which is preliminary data.</text>
</comment>
<gene>
    <name evidence="1" type="ORF">IM811_001079</name>
</gene>
<protein>
    <submittedName>
        <fullName evidence="1">Uncharacterized protein</fullName>
    </submittedName>
</protein>
<dbReference type="AlphaFoldDB" id="A0A8H7NNH2"/>
<sequence length="110" mass="12608">MSRFNSKGQEIFRKACGLGEEERHMEHQEGIIPFTLAKEFGHGSNELTKRNTKRAHGWILGCFLFLQGPCCLFHGDDVGFMVFVDFSPSFADFPYLRFFACFCSLRTSLL</sequence>
<organism evidence="1 2">
    <name type="scientific">Bionectria ochroleuca</name>
    <name type="common">Gliocladium roseum</name>
    <dbReference type="NCBI Taxonomy" id="29856"/>
    <lineage>
        <taxon>Eukaryota</taxon>
        <taxon>Fungi</taxon>
        <taxon>Dikarya</taxon>
        <taxon>Ascomycota</taxon>
        <taxon>Pezizomycotina</taxon>
        <taxon>Sordariomycetes</taxon>
        <taxon>Hypocreomycetidae</taxon>
        <taxon>Hypocreales</taxon>
        <taxon>Bionectriaceae</taxon>
        <taxon>Clonostachys</taxon>
    </lineage>
</organism>
<reference evidence="1" key="1">
    <citation type="submission" date="2020-10" db="EMBL/GenBank/DDBJ databases">
        <title>High-Quality Genome Resource of Clonostachys rosea strain S41 by Oxford Nanopore Long-Read Sequencing.</title>
        <authorList>
            <person name="Wang H."/>
        </authorList>
    </citation>
    <scope>NUCLEOTIDE SEQUENCE</scope>
    <source>
        <strain evidence="1">S41</strain>
    </source>
</reference>
<accession>A0A8H7NNH2</accession>
<evidence type="ECO:0000313" key="2">
    <source>
        <dbReference type="Proteomes" id="UP000616885"/>
    </source>
</evidence>
<proteinExistence type="predicted"/>